<evidence type="ECO:0000259" key="2">
    <source>
        <dbReference type="Pfam" id="PF08972"/>
    </source>
</evidence>
<feature type="compositionally biased region" description="Basic and acidic residues" evidence="1">
    <location>
        <begin position="34"/>
        <end position="47"/>
    </location>
</feature>
<feature type="domain" description="DUF1902" evidence="2">
    <location>
        <begin position="68"/>
        <end position="113"/>
    </location>
</feature>
<feature type="compositionally biased region" description="Low complexity" evidence="1">
    <location>
        <begin position="1"/>
        <end position="33"/>
    </location>
</feature>
<accession>A0A2N9AY57</accession>
<organism evidence="3 4">
    <name type="scientific">Methylorubrum extorquens</name>
    <name type="common">Methylobacterium dichloromethanicum</name>
    <name type="synonym">Methylobacterium extorquens</name>
    <dbReference type="NCBI Taxonomy" id="408"/>
    <lineage>
        <taxon>Bacteria</taxon>
        <taxon>Pseudomonadati</taxon>
        <taxon>Pseudomonadota</taxon>
        <taxon>Alphaproteobacteria</taxon>
        <taxon>Hyphomicrobiales</taxon>
        <taxon>Methylobacteriaceae</taxon>
        <taxon>Methylorubrum</taxon>
    </lineage>
</organism>
<reference evidence="4" key="1">
    <citation type="submission" date="2017-10" db="EMBL/GenBank/DDBJ databases">
        <authorList>
            <person name="Regsiter A."/>
            <person name="William W."/>
        </authorList>
    </citation>
    <scope>NUCLEOTIDE SEQUENCE [LARGE SCALE GENOMIC DNA]</scope>
</reference>
<sequence>MSAPYASEAGKPPAKAGKPPAEAGKPPAEASKAPADDPDRPLDRDGTAPRAPSPLPPDQEDRAMARKFTVRCAWDEAAGVFFVHDSPVPGLATEAPTMPALLCKLPGMIRDLLGLDDGAYLDIYVERVKR</sequence>
<gene>
    <name evidence="3" type="ORF">TK0001_5674</name>
</gene>
<dbReference type="Pfam" id="PF08972">
    <property type="entry name" value="DUF1902"/>
    <property type="match status" value="1"/>
</dbReference>
<dbReference type="EMBL" id="LT962688">
    <property type="protein sequence ID" value="SOR32240.1"/>
    <property type="molecule type" value="Genomic_DNA"/>
</dbReference>
<evidence type="ECO:0000313" key="4">
    <source>
        <dbReference type="Proteomes" id="UP000233769"/>
    </source>
</evidence>
<protein>
    <recommendedName>
        <fullName evidence="2">DUF1902 domain-containing protein</fullName>
    </recommendedName>
</protein>
<dbReference type="InterPro" id="IPR015066">
    <property type="entry name" value="DUF1902"/>
</dbReference>
<dbReference type="SUPFAM" id="SSF143100">
    <property type="entry name" value="TTHA1013/TTHA0281-like"/>
    <property type="match status" value="1"/>
</dbReference>
<proteinExistence type="predicted"/>
<dbReference type="Proteomes" id="UP000233769">
    <property type="component" value="Chromosome tk0001"/>
</dbReference>
<dbReference type="AlphaFoldDB" id="A0A2N9AY57"/>
<evidence type="ECO:0000256" key="1">
    <source>
        <dbReference type="SAM" id="MobiDB-lite"/>
    </source>
</evidence>
<feature type="region of interest" description="Disordered" evidence="1">
    <location>
        <begin position="1"/>
        <end position="64"/>
    </location>
</feature>
<dbReference type="InterPro" id="IPR035069">
    <property type="entry name" value="TTHA1013/TTHA0281-like"/>
</dbReference>
<evidence type="ECO:0000313" key="3">
    <source>
        <dbReference type="EMBL" id="SOR32240.1"/>
    </source>
</evidence>
<dbReference type="Gene3D" id="3.30.2390.10">
    <property type="entry name" value="TTHA1013-like"/>
    <property type="match status" value="1"/>
</dbReference>
<name>A0A2N9AY57_METEX</name>